<sequence length="131" mass="15122">MCKEEIALLLEQIRDSLAVVMERALVVKTVEDFTHSADGMMRLDSICMQLVTVGEAIKNIDKYTNKELFPRYPSIDWRSVMGLRDIIAHQYFNVDADIIFRIVKVNIPELLIVIDHIIADQKEESLKENTE</sequence>
<reference evidence="6 7" key="1">
    <citation type="submission" date="2013-04" db="EMBL/GenBank/DDBJ databases">
        <title>The Genome Sequence of Parabacteroides gordonii DSM 23371.</title>
        <authorList>
            <consortium name="The Broad Institute Genomics Platform"/>
            <person name="Earl A."/>
            <person name="Ward D."/>
            <person name="Feldgarden M."/>
            <person name="Gevers D."/>
            <person name="Martens E."/>
            <person name="Sakamoto M."/>
            <person name="Benno Y."/>
            <person name="Suzuki N."/>
            <person name="Matsunaga N."/>
            <person name="Koshihara K."/>
            <person name="Seki M."/>
            <person name="Komiya H."/>
            <person name="Walker B."/>
            <person name="Young S."/>
            <person name="Zeng Q."/>
            <person name="Gargeya S."/>
            <person name="Fitzgerald M."/>
            <person name="Haas B."/>
            <person name="Abouelleil A."/>
            <person name="Allen A.W."/>
            <person name="Alvarado L."/>
            <person name="Arachchi H.M."/>
            <person name="Berlin A.M."/>
            <person name="Chapman S.B."/>
            <person name="Gainer-Dewar J."/>
            <person name="Goldberg J."/>
            <person name="Griggs A."/>
            <person name="Gujja S."/>
            <person name="Hansen M."/>
            <person name="Howarth C."/>
            <person name="Imamovic A."/>
            <person name="Ireland A."/>
            <person name="Larimer J."/>
            <person name="McCowan C."/>
            <person name="Murphy C."/>
            <person name="Pearson M."/>
            <person name="Poon T.W."/>
            <person name="Priest M."/>
            <person name="Roberts A."/>
            <person name="Saif S."/>
            <person name="Shea T."/>
            <person name="Sisk P."/>
            <person name="Sykes S."/>
            <person name="Wortman J."/>
            <person name="Nusbaum C."/>
            <person name="Birren B."/>
        </authorList>
    </citation>
    <scope>NUCLEOTIDE SEQUENCE [LARGE SCALE GENOMIC DNA]</scope>
    <source>
        <strain evidence="6 7">MS-1</strain>
    </source>
</reference>
<keyword evidence="1" id="KW-0597">Phosphoprotein</keyword>
<protein>
    <recommendedName>
        <fullName evidence="8">DUF86 domain-containing protein</fullName>
    </recommendedName>
</protein>
<dbReference type="GO" id="GO:0110001">
    <property type="term" value="C:toxin-antitoxin complex"/>
    <property type="evidence" value="ECO:0007669"/>
    <property type="project" value="InterPro"/>
</dbReference>
<dbReference type="Proteomes" id="UP000033035">
    <property type="component" value="Unassembled WGS sequence"/>
</dbReference>
<keyword evidence="7" id="KW-1185">Reference proteome</keyword>
<evidence type="ECO:0000256" key="4">
    <source>
        <dbReference type="ARBA" id="ARBA00022741"/>
    </source>
</evidence>
<evidence type="ECO:0000256" key="5">
    <source>
        <dbReference type="ARBA" id="ARBA00022801"/>
    </source>
</evidence>
<dbReference type="AlphaFoldDB" id="A0A0F5J9A7"/>
<dbReference type="STRING" id="1203610.HMPREF1536_03651"/>
<name>A0A0F5J9A7_9BACT</name>
<evidence type="ECO:0000256" key="3">
    <source>
        <dbReference type="ARBA" id="ARBA00022722"/>
    </source>
</evidence>
<dbReference type="PANTHER" id="PTHR34139:SF1">
    <property type="entry name" value="RNASE MJ1380-RELATED"/>
    <property type="match status" value="1"/>
</dbReference>
<dbReference type="RefSeq" id="WP_028726702.1">
    <property type="nucleotide sequence ID" value="NZ_AUAE01000010.1"/>
</dbReference>
<evidence type="ECO:0000256" key="2">
    <source>
        <dbReference type="ARBA" id="ARBA00022649"/>
    </source>
</evidence>
<dbReference type="PANTHER" id="PTHR34139">
    <property type="entry name" value="UPF0331 PROTEIN MJ0127"/>
    <property type="match status" value="1"/>
</dbReference>
<dbReference type="PATRIC" id="fig|1203610.3.peg.3721"/>
<proteinExistence type="predicted"/>
<keyword evidence="2" id="KW-1277">Toxin-antitoxin system</keyword>
<dbReference type="HOGENOM" id="CLU_142825_2_0_10"/>
<keyword evidence="3" id="KW-0540">Nuclease</keyword>
<organism evidence="6 7">
    <name type="scientific">Parabacteroides gordonii MS-1 = DSM 23371</name>
    <dbReference type="NCBI Taxonomy" id="1203610"/>
    <lineage>
        <taxon>Bacteria</taxon>
        <taxon>Pseudomonadati</taxon>
        <taxon>Bacteroidota</taxon>
        <taxon>Bacteroidia</taxon>
        <taxon>Bacteroidales</taxon>
        <taxon>Tannerellaceae</taxon>
        <taxon>Parabacteroides</taxon>
    </lineage>
</organism>
<evidence type="ECO:0008006" key="8">
    <source>
        <dbReference type="Google" id="ProtNLM"/>
    </source>
</evidence>
<evidence type="ECO:0000256" key="1">
    <source>
        <dbReference type="ARBA" id="ARBA00022553"/>
    </source>
</evidence>
<accession>A0A0F5J9A7</accession>
<evidence type="ECO:0000313" key="6">
    <source>
        <dbReference type="EMBL" id="KKB54070.1"/>
    </source>
</evidence>
<dbReference type="EMBL" id="AQHW01000017">
    <property type="protein sequence ID" value="KKB54070.1"/>
    <property type="molecule type" value="Genomic_DNA"/>
</dbReference>
<dbReference type="GO" id="GO:0000166">
    <property type="term" value="F:nucleotide binding"/>
    <property type="evidence" value="ECO:0007669"/>
    <property type="project" value="UniProtKB-KW"/>
</dbReference>
<dbReference type="Pfam" id="PF01934">
    <property type="entry name" value="HepT-like"/>
    <property type="match status" value="1"/>
</dbReference>
<keyword evidence="5" id="KW-0378">Hydrolase</keyword>
<keyword evidence="4" id="KW-0547">Nucleotide-binding</keyword>
<dbReference type="InterPro" id="IPR008201">
    <property type="entry name" value="HepT-like"/>
</dbReference>
<gene>
    <name evidence="6" type="ORF">HMPREF1536_03651</name>
</gene>
<evidence type="ECO:0000313" key="7">
    <source>
        <dbReference type="Proteomes" id="UP000033035"/>
    </source>
</evidence>
<comment type="caution">
    <text evidence="6">The sequence shown here is derived from an EMBL/GenBank/DDBJ whole genome shotgun (WGS) entry which is preliminary data.</text>
</comment>
<dbReference type="GO" id="GO:0016787">
    <property type="term" value="F:hydrolase activity"/>
    <property type="evidence" value="ECO:0007669"/>
    <property type="project" value="UniProtKB-KW"/>
</dbReference>
<dbReference type="GO" id="GO:0004540">
    <property type="term" value="F:RNA nuclease activity"/>
    <property type="evidence" value="ECO:0007669"/>
    <property type="project" value="InterPro"/>
</dbReference>
<dbReference type="InterPro" id="IPR051813">
    <property type="entry name" value="HepT_RNase_toxin"/>
</dbReference>